<name>A0A067W4M4_9HYPH</name>
<gene>
    <name evidence="1" type="ORF">O9A_01293</name>
</gene>
<evidence type="ECO:0000313" key="1">
    <source>
        <dbReference type="EMBL" id="KEC54679.1"/>
    </source>
</evidence>
<protein>
    <submittedName>
        <fullName evidence="1">Uncharacterized protein</fullName>
    </submittedName>
</protein>
<dbReference type="AlphaFoldDB" id="A0A067W4M4"/>
<sequence length="43" mass="5223">MTRFFSYFPKNAVTRWFDKRLPLPRNLNYFYTFGGILTVMLLS</sequence>
<accession>A0A067W4M4</accession>
<dbReference type="HOGENOM" id="CLU_3230172_0_0_5"/>
<evidence type="ECO:0000313" key="2">
    <source>
        <dbReference type="Proteomes" id="UP000027015"/>
    </source>
</evidence>
<organism evidence="1 2">
    <name type="scientific">Bartonella koehlerae C-29</name>
    <dbReference type="NCBI Taxonomy" id="1134510"/>
    <lineage>
        <taxon>Bacteria</taxon>
        <taxon>Pseudomonadati</taxon>
        <taxon>Pseudomonadota</taxon>
        <taxon>Alphaproteobacteria</taxon>
        <taxon>Hyphomicrobiales</taxon>
        <taxon>Bartonellaceae</taxon>
        <taxon>Bartonella</taxon>
    </lineage>
</organism>
<keyword evidence="2" id="KW-1185">Reference proteome</keyword>
<dbReference type="STRING" id="1134510.O9A_01293"/>
<comment type="caution">
    <text evidence="1">The sequence shown here is derived from an EMBL/GenBank/DDBJ whole genome shotgun (WGS) entry which is preliminary data.</text>
</comment>
<dbReference type="PATRIC" id="fig|1134510.3.peg.1458"/>
<dbReference type="EMBL" id="AHPL01000010">
    <property type="protein sequence ID" value="KEC54679.1"/>
    <property type="molecule type" value="Genomic_DNA"/>
</dbReference>
<proteinExistence type="predicted"/>
<dbReference type="Proteomes" id="UP000027015">
    <property type="component" value="Unassembled WGS sequence"/>
</dbReference>
<dbReference type="RefSeq" id="WP_425523074.1">
    <property type="nucleotide sequence ID" value="NZ_CADEAH010000004.1"/>
</dbReference>
<reference evidence="1 2" key="1">
    <citation type="submission" date="2012-04" db="EMBL/GenBank/DDBJ databases">
        <title>The Genome Sequence of Bartonella koehlerae C-29.</title>
        <authorList>
            <consortium name="The Broad Institute Genome Sequencing Platform"/>
            <consortium name="The Broad Institute Genome Sequencing Center for Infectious Disease"/>
            <person name="Feldgarden M."/>
            <person name="Kirby J."/>
            <person name="Kosoy M."/>
            <person name="Birtles R."/>
            <person name="Probert W.S."/>
            <person name="Chiaraviglio L."/>
            <person name="Walker B."/>
            <person name="Young S.K."/>
            <person name="Zeng Q."/>
            <person name="Gargeya S."/>
            <person name="Fitzgerald M."/>
            <person name="Haas B."/>
            <person name="Abouelleil A."/>
            <person name="Alvarado L."/>
            <person name="Arachchi H.M."/>
            <person name="Berlin A.M."/>
            <person name="Chapman S.B."/>
            <person name="Goldberg J."/>
            <person name="Griggs A."/>
            <person name="Gujja S."/>
            <person name="Hansen M."/>
            <person name="Howarth C."/>
            <person name="Imamovic A."/>
            <person name="Larimer J."/>
            <person name="McCowen C."/>
            <person name="Montmayeur A."/>
            <person name="Murphy C."/>
            <person name="Neiman D."/>
            <person name="Pearson M."/>
            <person name="Priest M."/>
            <person name="Roberts A."/>
            <person name="Saif S."/>
            <person name="Shea T."/>
            <person name="Sisk P."/>
            <person name="Sykes S."/>
            <person name="Wortman J."/>
            <person name="Nusbaum C."/>
            <person name="Birren B."/>
        </authorList>
    </citation>
    <scope>NUCLEOTIDE SEQUENCE [LARGE SCALE GENOMIC DNA]</scope>
    <source>
        <strain evidence="1 2">C-29</strain>
    </source>
</reference>